<comment type="similarity">
    <text evidence="3 15">Belongs to the anaerobic coproporphyrinogen-III oxidase family.</text>
</comment>
<keyword evidence="5 15" id="KW-0004">4Fe-4S</keyword>
<keyword evidence="12 15" id="KW-0627">Porphyrin biosynthesis</keyword>
<dbReference type="Proteomes" id="UP000029538">
    <property type="component" value="Unassembled WGS sequence"/>
</dbReference>
<dbReference type="PIRSF" id="PIRSF000167">
    <property type="entry name" value="HemN"/>
    <property type="match status" value="1"/>
</dbReference>
<evidence type="ECO:0000256" key="13">
    <source>
        <dbReference type="ARBA" id="ARBA00024295"/>
    </source>
</evidence>
<dbReference type="Pfam" id="PF04055">
    <property type="entry name" value="Radical_SAM"/>
    <property type="match status" value="1"/>
</dbReference>
<proteinExistence type="inferred from homology"/>
<dbReference type="InterPro" id="IPR010723">
    <property type="entry name" value="HemN_C"/>
</dbReference>
<name>A0A096CUB3_9BACT</name>
<keyword evidence="10 15" id="KW-0408">Iron</keyword>
<evidence type="ECO:0000313" key="20">
    <source>
        <dbReference type="Proteomes" id="UP000029538"/>
    </source>
</evidence>
<gene>
    <name evidence="19" type="ORF">HMPREF0654_07610</name>
</gene>
<evidence type="ECO:0000256" key="6">
    <source>
        <dbReference type="ARBA" id="ARBA00022490"/>
    </source>
</evidence>
<dbReference type="InterPro" id="IPR007197">
    <property type="entry name" value="rSAM"/>
</dbReference>
<dbReference type="SFLD" id="SFLDS00029">
    <property type="entry name" value="Radical_SAM"/>
    <property type="match status" value="1"/>
</dbReference>
<dbReference type="NCBIfam" id="TIGR00538">
    <property type="entry name" value="hemN"/>
    <property type="match status" value="1"/>
</dbReference>
<dbReference type="PROSITE" id="PS51918">
    <property type="entry name" value="RADICAL_SAM"/>
    <property type="match status" value="1"/>
</dbReference>
<evidence type="ECO:0000256" key="9">
    <source>
        <dbReference type="ARBA" id="ARBA00023002"/>
    </source>
</evidence>
<feature type="binding site" evidence="16">
    <location>
        <position position="169"/>
    </location>
    <ligand>
        <name>S-adenosyl-L-methionine</name>
        <dbReference type="ChEBI" id="CHEBI:59789"/>
        <label>2</label>
    </ligand>
</feature>
<dbReference type="SFLD" id="SFLDG01065">
    <property type="entry name" value="anaerobic_coproporphyrinogen-I"/>
    <property type="match status" value="1"/>
</dbReference>
<feature type="binding site" evidence="16">
    <location>
        <position position="52"/>
    </location>
    <ligand>
        <name>S-adenosyl-L-methionine</name>
        <dbReference type="ChEBI" id="CHEBI:59789"/>
        <label>1</label>
    </ligand>
</feature>
<evidence type="ECO:0000256" key="16">
    <source>
        <dbReference type="PIRSR" id="PIRSR000167-1"/>
    </source>
</evidence>
<evidence type="ECO:0000256" key="14">
    <source>
        <dbReference type="ARBA" id="ARBA00048321"/>
    </source>
</evidence>
<dbReference type="GO" id="GO:0051539">
    <property type="term" value="F:4 iron, 4 sulfur cluster binding"/>
    <property type="evidence" value="ECO:0007669"/>
    <property type="project" value="UniProtKB-KW"/>
</dbReference>
<dbReference type="InterPro" id="IPR006638">
    <property type="entry name" value="Elp3/MiaA/NifB-like_rSAM"/>
</dbReference>
<sequence length="455" mass="51786">MNHQLLEKYNIPVPRYTSYPPANYFHDLSADAFLSAIERSNHDKHQPLVSFYLHIPYCRHLCHYCGCNSYAMMNSELVKQYVDALHREIDLVAARLDGNRKISQIHYGGGSPTAIPINYIKELNDHLLSLMPVIDKPEIAIECHPGYLTIEDWELLVQCGFTRYSLGIQDFDERVLKAVNRRPSLLPVGEIVSLLRESGASINMDLLYGLPYQTPLSFEKTAEQAANLRPDRLVTFSYGHVPWVHKRQQILEKLGLPVGDDKQEMYRRAANVLHQAGYQGIGMDHFVLPDDELNIALKNKQLHRNFQGYCTLRTTGQVYAFGVTGISQLGTAYAQNGRDIRTYIDTIHNNRLYVERGYALSRQEQIVREVIEAMMCNYHFSWSEIAARLSVSVDEVKGAVNYNLDKLKEMEADGLLVLGEDTLSMTEFGSPFVRNVVAALDPLMINSEKKFSKPI</sequence>
<dbReference type="SMART" id="SM00729">
    <property type="entry name" value="Elp3"/>
    <property type="match status" value="1"/>
</dbReference>
<dbReference type="GO" id="GO:0004109">
    <property type="term" value="F:coproporphyrinogen oxidase activity"/>
    <property type="evidence" value="ECO:0007669"/>
    <property type="project" value="InterPro"/>
</dbReference>
<dbReference type="EC" id="1.3.98.3" evidence="15"/>
<dbReference type="GO" id="GO:0051989">
    <property type="term" value="F:coproporphyrinogen dehydrogenase activity"/>
    <property type="evidence" value="ECO:0007669"/>
    <property type="project" value="UniProtKB-EC"/>
</dbReference>
<dbReference type="InterPro" id="IPR004558">
    <property type="entry name" value="Coprogen_oxidase_HemN"/>
</dbReference>
<dbReference type="Pfam" id="PF06969">
    <property type="entry name" value="HemN_C"/>
    <property type="match status" value="1"/>
</dbReference>
<evidence type="ECO:0000259" key="18">
    <source>
        <dbReference type="PROSITE" id="PS51918"/>
    </source>
</evidence>
<dbReference type="CDD" id="cd01335">
    <property type="entry name" value="Radical_SAM"/>
    <property type="match status" value="1"/>
</dbReference>
<dbReference type="Gene3D" id="1.10.10.920">
    <property type="match status" value="1"/>
</dbReference>
<evidence type="ECO:0000256" key="8">
    <source>
        <dbReference type="ARBA" id="ARBA00022723"/>
    </source>
</evidence>
<evidence type="ECO:0000256" key="7">
    <source>
        <dbReference type="ARBA" id="ARBA00022691"/>
    </source>
</evidence>
<dbReference type="AlphaFoldDB" id="A0A096CUB3"/>
<accession>A0A096CUB3</accession>
<comment type="caution">
    <text evidence="19">The sequence shown here is derived from an EMBL/GenBank/DDBJ whole genome shotgun (WGS) entry which is preliminary data.</text>
</comment>
<feature type="binding site" evidence="16">
    <location>
        <position position="109"/>
    </location>
    <ligand>
        <name>S-adenosyl-L-methionine</name>
        <dbReference type="ChEBI" id="CHEBI:59789"/>
        <label>1</label>
    </ligand>
</feature>
<evidence type="ECO:0000256" key="11">
    <source>
        <dbReference type="ARBA" id="ARBA00023014"/>
    </source>
</evidence>
<feature type="binding site" evidence="17">
    <location>
        <position position="65"/>
    </location>
    <ligand>
        <name>[4Fe-4S] cluster</name>
        <dbReference type="ChEBI" id="CHEBI:49883"/>
        <note>4Fe-4S-S-AdoMet</note>
    </ligand>
</feature>
<dbReference type="InterPro" id="IPR034505">
    <property type="entry name" value="Coproporphyrinogen-III_oxidase"/>
</dbReference>
<keyword evidence="11 15" id="KW-0411">Iron-sulfur</keyword>
<evidence type="ECO:0000256" key="12">
    <source>
        <dbReference type="ARBA" id="ARBA00023244"/>
    </source>
</evidence>
<evidence type="ECO:0000256" key="15">
    <source>
        <dbReference type="PIRNR" id="PIRNR000167"/>
    </source>
</evidence>
<dbReference type="PANTHER" id="PTHR13932:SF6">
    <property type="entry name" value="OXYGEN-INDEPENDENT COPROPORPHYRINOGEN III OXIDASE"/>
    <property type="match status" value="1"/>
</dbReference>
<feature type="binding site" evidence="16">
    <location>
        <position position="142"/>
    </location>
    <ligand>
        <name>S-adenosyl-L-methionine</name>
        <dbReference type="ChEBI" id="CHEBI:59789"/>
        <label>1</label>
    </ligand>
</feature>
<dbReference type="InterPro" id="IPR023404">
    <property type="entry name" value="rSAM_horseshoe"/>
</dbReference>
<evidence type="ECO:0000256" key="4">
    <source>
        <dbReference type="ARBA" id="ARBA00011245"/>
    </source>
</evidence>
<comment type="catalytic activity">
    <reaction evidence="14 15">
        <text>coproporphyrinogen III + 2 S-adenosyl-L-methionine = protoporphyrinogen IX + 2 5'-deoxyadenosine + 2 L-methionine + 2 CO2</text>
        <dbReference type="Rhea" id="RHEA:15425"/>
        <dbReference type="ChEBI" id="CHEBI:16526"/>
        <dbReference type="ChEBI" id="CHEBI:17319"/>
        <dbReference type="ChEBI" id="CHEBI:57307"/>
        <dbReference type="ChEBI" id="CHEBI:57309"/>
        <dbReference type="ChEBI" id="CHEBI:57844"/>
        <dbReference type="ChEBI" id="CHEBI:59789"/>
        <dbReference type="EC" id="1.3.98.3"/>
    </reaction>
</comment>
<feature type="binding site" evidence="16">
    <location>
        <begin position="64"/>
        <end position="66"/>
    </location>
    <ligand>
        <name>S-adenosyl-L-methionine</name>
        <dbReference type="ChEBI" id="CHEBI:59789"/>
        <label>2</label>
    </ligand>
</feature>
<dbReference type="InterPro" id="IPR058240">
    <property type="entry name" value="rSAM_sf"/>
</dbReference>
<dbReference type="Gene3D" id="3.80.30.20">
    <property type="entry name" value="tm_1862 like domain"/>
    <property type="match status" value="1"/>
</dbReference>
<evidence type="ECO:0000313" key="19">
    <source>
        <dbReference type="EMBL" id="KGF48859.1"/>
    </source>
</evidence>
<reference evidence="19 20" key="1">
    <citation type="submission" date="2014-07" db="EMBL/GenBank/DDBJ databases">
        <authorList>
            <person name="McCorrison J."/>
            <person name="Sanka R."/>
            <person name="Torralba M."/>
            <person name="Gillis M."/>
            <person name="Haft D.H."/>
            <person name="Methe B."/>
            <person name="Sutton G."/>
            <person name="Nelson K.E."/>
        </authorList>
    </citation>
    <scope>NUCLEOTIDE SEQUENCE [LARGE SCALE GENOMIC DNA]</scope>
    <source>
        <strain evidence="19 20">DNF00882</strain>
    </source>
</reference>
<dbReference type="RefSeq" id="WP_036883596.1">
    <property type="nucleotide sequence ID" value="NZ_JRNR01000072.1"/>
</dbReference>
<dbReference type="GO" id="GO:0005737">
    <property type="term" value="C:cytoplasm"/>
    <property type="evidence" value="ECO:0007669"/>
    <property type="project" value="UniProtKB-SubCell"/>
</dbReference>
<comment type="subcellular location">
    <subcellularLocation>
        <location evidence="1 15">Cytoplasm</location>
    </subcellularLocation>
</comment>
<evidence type="ECO:0000256" key="10">
    <source>
        <dbReference type="ARBA" id="ARBA00023004"/>
    </source>
</evidence>
<evidence type="ECO:0000256" key="17">
    <source>
        <dbReference type="PIRSR" id="PIRSR000167-2"/>
    </source>
</evidence>
<dbReference type="PANTHER" id="PTHR13932">
    <property type="entry name" value="COPROPORPHYRINIGEN III OXIDASE"/>
    <property type="match status" value="1"/>
</dbReference>
<organism evidence="19 20">
    <name type="scientific">Prevotella disiens DNF00882</name>
    <dbReference type="NCBI Taxonomy" id="1401075"/>
    <lineage>
        <taxon>Bacteria</taxon>
        <taxon>Pseudomonadati</taxon>
        <taxon>Bacteroidota</taxon>
        <taxon>Bacteroidia</taxon>
        <taxon>Bacteroidales</taxon>
        <taxon>Prevotellaceae</taxon>
        <taxon>Prevotella</taxon>
    </lineage>
</organism>
<comment type="cofactor">
    <cofactor evidence="15 17">
        <name>[4Fe-4S] cluster</name>
        <dbReference type="ChEBI" id="CHEBI:49883"/>
    </cofactor>
    <text evidence="15 17">Binds 1 [4Fe-4S] cluster. The cluster is coordinated with 3 cysteines and an exchangeable S-adenosyl-L-methionine.</text>
</comment>
<feature type="binding site" evidence="17">
    <location>
        <position position="58"/>
    </location>
    <ligand>
        <name>[4Fe-4S] cluster</name>
        <dbReference type="ChEBI" id="CHEBI:49883"/>
        <note>4Fe-4S-S-AdoMet</note>
    </ligand>
</feature>
<evidence type="ECO:0000256" key="5">
    <source>
        <dbReference type="ARBA" id="ARBA00022485"/>
    </source>
</evidence>
<dbReference type="UniPathway" id="UPA00251">
    <property type="reaction ID" value="UER00323"/>
</dbReference>
<comment type="function">
    <text evidence="13">Involved in the heme biosynthesis. Catalyzes the anaerobic oxidative decarboxylation of propionate groups of rings A and B of coproporphyrinogen III to yield the vinyl groups in protoporphyrinogen IX.</text>
</comment>
<keyword evidence="8 15" id="KW-0479">Metal-binding</keyword>
<feature type="binding site" evidence="16">
    <location>
        <position position="181"/>
    </location>
    <ligand>
        <name>S-adenosyl-L-methionine</name>
        <dbReference type="ChEBI" id="CHEBI:59789"/>
        <label>2</label>
    </ligand>
</feature>
<comment type="subunit">
    <text evidence="4">Monomer.</text>
</comment>
<comment type="pathway">
    <text evidence="2 15">Porphyrin-containing compound metabolism; protoporphyrin-IX biosynthesis; protoporphyrinogen-IX from coproporphyrinogen-III (AdoMet route): step 1/1.</text>
</comment>
<evidence type="ECO:0000256" key="3">
    <source>
        <dbReference type="ARBA" id="ARBA00005493"/>
    </source>
</evidence>
<feature type="binding site" evidence="16">
    <location>
        <position position="326"/>
    </location>
    <ligand>
        <name>S-adenosyl-L-methionine</name>
        <dbReference type="ChEBI" id="CHEBI:59789"/>
        <label>1</label>
    </ligand>
</feature>
<keyword evidence="9 15" id="KW-0560">Oxidoreductase</keyword>
<dbReference type="SUPFAM" id="SSF102114">
    <property type="entry name" value="Radical SAM enzymes"/>
    <property type="match status" value="1"/>
</dbReference>
<dbReference type="GO" id="GO:0006782">
    <property type="term" value="P:protoporphyrinogen IX biosynthetic process"/>
    <property type="evidence" value="ECO:0007669"/>
    <property type="project" value="UniProtKB-UniPathway"/>
</dbReference>
<dbReference type="GO" id="GO:0046872">
    <property type="term" value="F:metal ion binding"/>
    <property type="evidence" value="ECO:0007669"/>
    <property type="project" value="UniProtKB-KW"/>
</dbReference>
<keyword evidence="7 15" id="KW-0949">S-adenosyl-L-methionine</keyword>
<evidence type="ECO:0000256" key="1">
    <source>
        <dbReference type="ARBA" id="ARBA00004496"/>
    </source>
</evidence>
<feature type="binding site" evidence="16">
    <location>
        <position position="205"/>
    </location>
    <ligand>
        <name>S-adenosyl-L-methionine</name>
        <dbReference type="ChEBI" id="CHEBI:59789"/>
        <label>2</label>
    </ligand>
</feature>
<dbReference type="EMBL" id="JRNR01000072">
    <property type="protein sequence ID" value="KGF48859.1"/>
    <property type="molecule type" value="Genomic_DNA"/>
</dbReference>
<keyword evidence="6 15" id="KW-0963">Cytoplasm</keyword>
<protein>
    <recommendedName>
        <fullName evidence="15">Coproporphyrinogen-III oxidase</fullName>
        <ecNumber evidence="15">1.3.98.3</ecNumber>
    </recommendedName>
</protein>
<evidence type="ECO:0000256" key="2">
    <source>
        <dbReference type="ARBA" id="ARBA00004785"/>
    </source>
</evidence>
<feature type="domain" description="Radical SAM core" evidence="18">
    <location>
        <begin position="43"/>
        <end position="279"/>
    </location>
</feature>
<feature type="binding site" evidence="17">
    <location>
        <position position="62"/>
    </location>
    <ligand>
        <name>[4Fe-4S] cluster</name>
        <dbReference type="ChEBI" id="CHEBI:49883"/>
        <note>4Fe-4S-S-AdoMet</note>
    </ligand>
</feature>